<organism evidence="1 2">
    <name type="scientific">Pararge aegeria aegeria</name>
    <dbReference type="NCBI Taxonomy" id="348720"/>
    <lineage>
        <taxon>Eukaryota</taxon>
        <taxon>Metazoa</taxon>
        <taxon>Ecdysozoa</taxon>
        <taxon>Arthropoda</taxon>
        <taxon>Hexapoda</taxon>
        <taxon>Insecta</taxon>
        <taxon>Pterygota</taxon>
        <taxon>Neoptera</taxon>
        <taxon>Endopterygota</taxon>
        <taxon>Lepidoptera</taxon>
        <taxon>Glossata</taxon>
        <taxon>Ditrysia</taxon>
        <taxon>Papilionoidea</taxon>
        <taxon>Nymphalidae</taxon>
        <taxon>Satyrinae</taxon>
        <taxon>Satyrini</taxon>
        <taxon>Parargina</taxon>
        <taxon>Pararge</taxon>
    </lineage>
</organism>
<protein>
    <submittedName>
        <fullName evidence="1">Jg19805 protein</fullName>
    </submittedName>
</protein>
<evidence type="ECO:0000313" key="2">
    <source>
        <dbReference type="Proteomes" id="UP000838756"/>
    </source>
</evidence>
<feature type="non-terminal residue" evidence="1">
    <location>
        <position position="1"/>
    </location>
</feature>
<dbReference type="SUPFAM" id="SSF48371">
    <property type="entry name" value="ARM repeat"/>
    <property type="match status" value="1"/>
</dbReference>
<dbReference type="InterPro" id="IPR011989">
    <property type="entry name" value="ARM-like"/>
</dbReference>
<name>A0A8S4QLK1_9NEOP</name>
<dbReference type="Gene3D" id="1.25.10.10">
    <property type="entry name" value="Leucine-rich Repeat Variant"/>
    <property type="match status" value="1"/>
</dbReference>
<proteinExistence type="predicted"/>
<dbReference type="InterPro" id="IPR016024">
    <property type="entry name" value="ARM-type_fold"/>
</dbReference>
<dbReference type="EMBL" id="CAKXAJ010006165">
    <property type="protein sequence ID" value="CAH2209534.1"/>
    <property type="molecule type" value="Genomic_DNA"/>
</dbReference>
<comment type="caution">
    <text evidence="1">The sequence shown here is derived from an EMBL/GenBank/DDBJ whole genome shotgun (WGS) entry which is preliminary data.</text>
</comment>
<dbReference type="OrthoDB" id="1884734at2759"/>
<evidence type="ECO:0000313" key="1">
    <source>
        <dbReference type="EMBL" id="CAH2209534.1"/>
    </source>
</evidence>
<dbReference type="Proteomes" id="UP000838756">
    <property type="component" value="Unassembled WGS sequence"/>
</dbReference>
<dbReference type="AlphaFoldDB" id="A0A8S4QLK1"/>
<accession>A0A8S4QLK1</accession>
<keyword evidence="2" id="KW-1185">Reference proteome</keyword>
<gene>
    <name evidence="1" type="primary">jg19805</name>
    <name evidence="1" type="ORF">PAEG_LOCUS1932</name>
</gene>
<sequence>VKEACSLCLTIEHGDCSATLLELAPILGGALSRSCPGQLAKLVGRLGQYSRSALPPQRCASLALLADLLNYRCNDNPVLVESVLATLNTGWKDEDPRVRAACLRGAANVGQLKDQHR</sequence>
<reference evidence="1" key="1">
    <citation type="submission" date="2022-03" db="EMBL/GenBank/DDBJ databases">
        <authorList>
            <person name="Lindestad O."/>
        </authorList>
    </citation>
    <scope>NUCLEOTIDE SEQUENCE</scope>
</reference>
<feature type="non-terminal residue" evidence="1">
    <location>
        <position position="117"/>
    </location>
</feature>